<proteinExistence type="inferred from homology"/>
<dbReference type="PANTHER" id="PTHR18964:SF149">
    <property type="entry name" value="BIFUNCTIONAL UDP-N-ACETYLGLUCOSAMINE 2-EPIMERASE_N-ACETYLMANNOSAMINE KINASE"/>
    <property type="match status" value="1"/>
</dbReference>
<evidence type="ECO:0000313" key="4">
    <source>
        <dbReference type="Proteomes" id="UP000664385"/>
    </source>
</evidence>
<dbReference type="InterPro" id="IPR036388">
    <property type="entry name" value="WH-like_DNA-bd_sf"/>
</dbReference>
<gene>
    <name evidence="3" type="ORF">JF543_02375</name>
</gene>
<dbReference type="InterPro" id="IPR000600">
    <property type="entry name" value="ROK"/>
</dbReference>
<feature type="domain" description="HTH iclR-type" evidence="2">
    <location>
        <begin position="20"/>
        <end position="52"/>
    </location>
</feature>
<dbReference type="Gene3D" id="3.30.420.40">
    <property type="match status" value="3"/>
</dbReference>
<protein>
    <submittedName>
        <fullName evidence="3">ROK family transcriptional regulator</fullName>
    </submittedName>
</protein>
<dbReference type="InterPro" id="IPR005471">
    <property type="entry name" value="Tscrpt_reg_IclR_N"/>
</dbReference>
<dbReference type="InterPro" id="IPR036390">
    <property type="entry name" value="WH_DNA-bd_sf"/>
</dbReference>
<comment type="similarity">
    <text evidence="1">Belongs to the ROK (NagC/XylR) family.</text>
</comment>
<dbReference type="EMBL" id="JAEMWU010000001">
    <property type="protein sequence ID" value="MBN8204801.1"/>
    <property type="molecule type" value="Genomic_DNA"/>
</dbReference>
<reference evidence="3" key="1">
    <citation type="submission" date="2020-12" db="EMBL/GenBank/DDBJ databases">
        <title>PHA producing bacteria isolated from mangrove.</title>
        <authorList>
            <person name="Zheng W."/>
            <person name="Yu S."/>
            <person name="Huang Y."/>
        </authorList>
    </citation>
    <scope>NUCLEOTIDE SEQUENCE</scope>
    <source>
        <strain evidence="3">GN8-5</strain>
    </source>
</reference>
<dbReference type="GO" id="GO:0003677">
    <property type="term" value="F:DNA binding"/>
    <property type="evidence" value="ECO:0007669"/>
    <property type="project" value="InterPro"/>
</dbReference>
<evidence type="ECO:0000259" key="2">
    <source>
        <dbReference type="Pfam" id="PF09339"/>
    </source>
</evidence>
<evidence type="ECO:0000256" key="1">
    <source>
        <dbReference type="ARBA" id="ARBA00006479"/>
    </source>
</evidence>
<dbReference type="InterPro" id="IPR043129">
    <property type="entry name" value="ATPase_NBD"/>
</dbReference>
<sequence length="390" mass="40303">MSHSSALPIAVRAALHVRDHGSATVTEIAQTLELSRTSVENAMSTLTEAGLVADATVTSGRGAGRPARRFSFEKRSGFVVGVDVGVASVRVVVADLAGQVVRHESFGGVAHSRDGAEKLAVVIDDIRSTLTASAIPPSRVRAIGVSLPGIVDDSGRVTTSVVIPEWSGVDIGSQLASAFGCRVSVDNGVRLAAVAEHHLGVAQLVDDLLYLSVGNRIAMGLILGGRPRRGIHNAAGDIGRLAFPGLVTQTGQLTWRTGSDAESVFTLAREGDAPAVDELDSFIDQLAHGIATLVLTVDPAMVVIGGGLSAAHEQLLDPLRRALTSHIGLPFSVPLVGARLGAEAASHGALVFAFRRHAADIYGLESMPVPPITPLPADTAGTAAHQKESS</sequence>
<organism evidence="3 4">
    <name type="scientific">Microbacterium esteraromaticum</name>
    <dbReference type="NCBI Taxonomy" id="57043"/>
    <lineage>
        <taxon>Bacteria</taxon>
        <taxon>Bacillati</taxon>
        <taxon>Actinomycetota</taxon>
        <taxon>Actinomycetes</taxon>
        <taxon>Micrococcales</taxon>
        <taxon>Microbacteriaceae</taxon>
        <taxon>Microbacterium</taxon>
    </lineage>
</organism>
<name>A0A939ITW4_9MICO</name>
<dbReference type="Gene3D" id="1.10.10.10">
    <property type="entry name" value="Winged helix-like DNA-binding domain superfamily/Winged helix DNA-binding domain"/>
    <property type="match status" value="1"/>
</dbReference>
<dbReference type="Pfam" id="PF09339">
    <property type="entry name" value="HTH_IclR"/>
    <property type="match status" value="1"/>
</dbReference>
<dbReference type="Pfam" id="PF00480">
    <property type="entry name" value="ROK"/>
    <property type="match status" value="2"/>
</dbReference>
<dbReference type="Proteomes" id="UP000664385">
    <property type="component" value="Unassembled WGS sequence"/>
</dbReference>
<evidence type="ECO:0000313" key="3">
    <source>
        <dbReference type="EMBL" id="MBN8204801.1"/>
    </source>
</evidence>
<dbReference type="RefSeq" id="WP_179409462.1">
    <property type="nucleotide sequence ID" value="NZ_JAEKJQ010000001.1"/>
</dbReference>
<dbReference type="GO" id="GO:0006355">
    <property type="term" value="P:regulation of DNA-templated transcription"/>
    <property type="evidence" value="ECO:0007669"/>
    <property type="project" value="InterPro"/>
</dbReference>
<dbReference type="AlphaFoldDB" id="A0A939ITW4"/>
<accession>A0A939ITW4</accession>
<dbReference type="SUPFAM" id="SSF53067">
    <property type="entry name" value="Actin-like ATPase domain"/>
    <property type="match status" value="1"/>
</dbReference>
<comment type="caution">
    <text evidence="3">The sequence shown here is derived from an EMBL/GenBank/DDBJ whole genome shotgun (WGS) entry which is preliminary data.</text>
</comment>
<dbReference type="PANTHER" id="PTHR18964">
    <property type="entry name" value="ROK (REPRESSOR, ORF, KINASE) FAMILY"/>
    <property type="match status" value="1"/>
</dbReference>
<dbReference type="SUPFAM" id="SSF46785">
    <property type="entry name" value="Winged helix' DNA-binding domain"/>
    <property type="match status" value="1"/>
</dbReference>